<keyword evidence="4" id="KW-0813">Transport</keyword>
<protein>
    <recommendedName>
        <fullName evidence="3 9">Phosphate transport system permease protein PstA</fullName>
    </recommendedName>
</protein>
<evidence type="ECO:0000256" key="4">
    <source>
        <dbReference type="ARBA" id="ARBA00022448"/>
    </source>
</evidence>
<feature type="transmembrane region" description="Helical" evidence="9">
    <location>
        <begin position="192"/>
        <end position="219"/>
    </location>
</feature>
<dbReference type="Proteomes" id="UP000004095">
    <property type="component" value="Unassembled WGS sequence"/>
</dbReference>
<keyword evidence="12" id="KW-1185">Reference proteome</keyword>
<dbReference type="OrthoDB" id="9785113at2"/>
<dbReference type="SUPFAM" id="SSF161098">
    <property type="entry name" value="MetI-like"/>
    <property type="match status" value="1"/>
</dbReference>
<dbReference type="AlphaFoldDB" id="A1ZWX1"/>
<proteinExistence type="inferred from homology"/>
<dbReference type="Gene3D" id="1.10.3720.10">
    <property type="entry name" value="MetI-like"/>
    <property type="match status" value="1"/>
</dbReference>
<dbReference type="PANTHER" id="PTHR43470:SF3">
    <property type="entry name" value="PHOSPHATE TRANSPORT SYSTEM PERMEASE PROTEIN PSTA-RELATED"/>
    <property type="match status" value="1"/>
</dbReference>
<keyword evidence="8 9" id="KW-0472">Membrane</keyword>
<dbReference type="PROSITE" id="PS50928">
    <property type="entry name" value="ABC_TM1"/>
    <property type="match status" value="1"/>
</dbReference>
<evidence type="ECO:0000256" key="2">
    <source>
        <dbReference type="ARBA" id="ARBA00007069"/>
    </source>
</evidence>
<evidence type="ECO:0000256" key="8">
    <source>
        <dbReference type="ARBA" id="ARBA00023136"/>
    </source>
</evidence>
<dbReference type="EMBL" id="AAWS01000054">
    <property type="protein sequence ID" value="EAY25148.1"/>
    <property type="molecule type" value="Genomic_DNA"/>
</dbReference>
<dbReference type="PANTHER" id="PTHR43470">
    <property type="entry name" value="PHOSPHATE TRANSPORT SYSTEM PERMEASE PROTEIN PSTA-RELATED"/>
    <property type="match status" value="1"/>
</dbReference>
<reference evidence="11 12" key="1">
    <citation type="submission" date="2007-01" db="EMBL/GenBank/DDBJ databases">
        <authorList>
            <person name="Haygood M."/>
            <person name="Podell S."/>
            <person name="Anderson C."/>
            <person name="Hopkinson B."/>
            <person name="Roe K."/>
            <person name="Barbeau K."/>
            <person name="Gaasterland T."/>
            <person name="Ferriera S."/>
            <person name="Johnson J."/>
            <person name="Kravitz S."/>
            <person name="Beeson K."/>
            <person name="Sutton G."/>
            <person name="Rogers Y.-H."/>
            <person name="Friedman R."/>
            <person name="Frazier M."/>
            <person name="Venter J.C."/>
        </authorList>
    </citation>
    <scope>NUCLEOTIDE SEQUENCE [LARGE SCALE GENOMIC DNA]</scope>
    <source>
        <strain evidence="11 12">ATCC 23134</strain>
    </source>
</reference>
<keyword evidence="6 9" id="KW-0812">Transmembrane</keyword>
<dbReference type="eggNOG" id="COG0581">
    <property type="taxonomic scope" value="Bacteria"/>
</dbReference>
<feature type="transmembrane region" description="Helical" evidence="9">
    <location>
        <begin position="60"/>
        <end position="89"/>
    </location>
</feature>
<dbReference type="InterPro" id="IPR005672">
    <property type="entry name" value="Phosphate_PstA"/>
</dbReference>
<evidence type="ECO:0000256" key="7">
    <source>
        <dbReference type="ARBA" id="ARBA00022989"/>
    </source>
</evidence>
<evidence type="ECO:0000256" key="1">
    <source>
        <dbReference type="ARBA" id="ARBA00004651"/>
    </source>
</evidence>
<dbReference type="RefSeq" id="WP_002703463.1">
    <property type="nucleotide sequence ID" value="NZ_AAWS01000054.1"/>
</dbReference>
<sequence>MSQSKQQKQTIVFTTFMVITVLVGAISIGVFFYIFFNGISVLSWGFFTGVPENGMTEGGIFPAIMGTLILIVGSGLVAFPMGILAGIFMNEYAHQNWFKKFVRLMTNNLAGIPSIVFGLFGMAFFVNGLGFGVSILSGCLTLGVLILPIIIRTTEESLKFIPDDYRLASYALGASKWQTIWRVILPAALPNVVTGVILAVGRVAGETAAILFTVAAYFLPKMPTSIYDETMALPYHLYVISTSGTDIEKARPYADGTALTLLILVFGLNLLANWYRKRLNKKIKV</sequence>
<keyword evidence="5 9" id="KW-1003">Cell membrane</keyword>
<evidence type="ECO:0000313" key="12">
    <source>
        <dbReference type="Proteomes" id="UP000004095"/>
    </source>
</evidence>
<comment type="caution">
    <text evidence="11">The sequence shown here is derived from an EMBL/GenBank/DDBJ whole genome shotgun (WGS) entry which is preliminary data.</text>
</comment>
<evidence type="ECO:0000256" key="3">
    <source>
        <dbReference type="ARBA" id="ARBA00016864"/>
    </source>
</evidence>
<evidence type="ECO:0000259" key="10">
    <source>
        <dbReference type="PROSITE" id="PS50928"/>
    </source>
</evidence>
<dbReference type="Pfam" id="PF00528">
    <property type="entry name" value="BPD_transp_1"/>
    <property type="match status" value="1"/>
</dbReference>
<name>A1ZWX1_MICM2</name>
<feature type="transmembrane region" description="Helical" evidence="9">
    <location>
        <begin position="12"/>
        <end position="36"/>
    </location>
</feature>
<feature type="transmembrane region" description="Helical" evidence="9">
    <location>
        <begin position="101"/>
        <end position="125"/>
    </location>
</feature>
<dbReference type="CDD" id="cd06261">
    <property type="entry name" value="TM_PBP2"/>
    <property type="match status" value="1"/>
</dbReference>
<dbReference type="InterPro" id="IPR000515">
    <property type="entry name" value="MetI-like"/>
</dbReference>
<evidence type="ECO:0000256" key="5">
    <source>
        <dbReference type="ARBA" id="ARBA00022475"/>
    </source>
</evidence>
<evidence type="ECO:0000256" key="9">
    <source>
        <dbReference type="RuleBase" id="RU363043"/>
    </source>
</evidence>
<dbReference type="GO" id="GO:0035435">
    <property type="term" value="P:phosphate ion transmembrane transport"/>
    <property type="evidence" value="ECO:0007669"/>
    <property type="project" value="InterPro"/>
</dbReference>
<dbReference type="NCBIfam" id="TIGR00974">
    <property type="entry name" value="3a0107s02c"/>
    <property type="match status" value="1"/>
</dbReference>
<feature type="transmembrane region" description="Helical" evidence="9">
    <location>
        <begin position="131"/>
        <end position="151"/>
    </location>
</feature>
<feature type="transmembrane region" description="Helical" evidence="9">
    <location>
        <begin position="256"/>
        <end position="275"/>
    </location>
</feature>
<dbReference type="GO" id="GO:0005315">
    <property type="term" value="F:phosphate transmembrane transporter activity"/>
    <property type="evidence" value="ECO:0007669"/>
    <property type="project" value="InterPro"/>
</dbReference>
<comment type="subcellular location">
    <subcellularLocation>
        <location evidence="1 9">Cell membrane</location>
        <topology evidence="1 9">Multi-pass membrane protein</topology>
    </subcellularLocation>
</comment>
<gene>
    <name evidence="11" type="ORF">M23134_05919</name>
</gene>
<comment type="similarity">
    <text evidence="2 9">Belongs to the binding-protein-dependent transport system permease family. CysTW subfamily.</text>
</comment>
<accession>A1ZWX1</accession>
<organism evidence="11 12">
    <name type="scientific">Microscilla marina ATCC 23134</name>
    <dbReference type="NCBI Taxonomy" id="313606"/>
    <lineage>
        <taxon>Bacteria</taxon>
        <taxon>Pseudomonadati</taxon>
        <taxon>Bacteroidota</taxon>
        <taxon>Cytophagia</taxon>
        <taxon>Cytophagales</taxon>
        <taxon>Microscillaceae</taxon>
        <taxon>Microscilla</taxon>
    </lineage>
</organism>
<keyword evidence="7 9" id="KW-1133">Transmembrane helix</keyword>
<dbReference type="InterPro" id="IPR035906">
    <property type="entry name" value="MetI-like_sf"/>
</dbReference>
<evidence type="ECO:0000313" key="11">
    <source>
        <dbReference type="EMBL" id="EAY25148.1"/>
    </source>
</evidence>
<dbReference type="GO" id="GO:0005886">
    <property type="term" value="C:plasma membrane"/>
    <property type="evidence" value="ECO:0007669"/>
    <property type="project" value="UniProtKB-SubCell"/>
</dbReference>
<evidence type="ECO:0000256" key="6">
    <source>
        <dbReference type="ARBA" id="ARBA00022692"/>
    </source>
</evidence>
<feature type="domain" description="ABC transmembrane type-1" evidence="10">
    <location>
        <begin position="64"/>
        <end position="272"/>
    </location>
</feature>